<accession>A0ABN6QT46</accession>
<evidence type="ECO:0000313" key="3">
    <source>
        <dbReference type="Proteomes" id="UP001059597"/>
    </source>
</evidence>
<keyword evidence="3" id="KW-1185">Reference proteome</keyword>
<dbReference type="EMBL" id="AP026073">
    <property type="protein sequence ID" value="BDM67493.1"/>
    <property type="molecule type" value="Genomic_DNA"/>
</dbReference>
<name>A0ABN6QT46_STRNI</name>
<dbReference type="Proteomes" id="UP001059597">
    <property type="component" value="Chromosome"/>
</dbReference>
<evidence type="ECO:0000313" key="2">
    <source>
        <dbReference type="EMBL" id="BDM67493.1"/>
    </source>
</evidence>
<reference evidence="2" key="1">
    <citation type="submission" date="2022-06" db="EMBL/GenBank/DDBJ databases">
        <title>Complete genome sequence of Streptomyces nigrescens HEK616.</title>
        <authorList>
            <person name="Asamizu S."/>
            <person name="Onaka H."/>
        </authorList>
    </citation>
    <scope>NUCLEOTIDE SEQUENCE</scope>
    <source>
        <strain evidence="2">HEK616</strain>
    </source>
</reference>
<gene>
    <name evidence="2" type="ORF">HEK616_09800</name>
</gene>
<organism evidence="2 3">
    <name type="scientific">Streptomyces nigrescens</name>
    <dbReference type="NCBI Taxonomy" id="1920"/>
    <lineage>
        <taxon>Bacteria</taxon>
        <taxon>Bacillati</taxon>
        <taxon>Actinomycetota</taxon>
        <taxon>Actinomycetes</taxon>
        <taxon>Kitasatosporales</taxon>
        <taxon>Streptomycetaceae</taxon>
        <taxon>Streptomyces</taxon>
    </lineage>
</organism>
<protein>
    <submittedName>
        <fullName evidence="2">Uncharacterized protein</fullName>
    </submittedName>
</protein>
<evidence type="ECO:0000256" key="1">
    <source>
        <dbReference type="SAM" id="MobiDB-lite"/>
    </source>
</evidence>
<feature type="compositionally biased region" description="Low complexity" evidence="1">
    <location>
        <begin position="57"/>
        <end position="68"/>
    </location>
</feature>
<sequence length="68" mass="7324">MPDPHAPDAPRAHAAQLSGAYWLDSPVRDQDECVWCAQLRNAHTLAATSQPAPPPEQAGKPPAVTQRM</sequence>
<feature type="region of interest" description="Disordered" evidence="1">
    <location>
        <begin position="45"/>
        <end position="68"/>
    </location>
</feature>
<proteinExistence type="predicted"/>